<keyword evidence="2" id="KW-1185">Reference proteome</keyword>
<reference evidence="2" key="1">
    <citation type="journal article" date="2023" name="G3 (Bethesda)">
        <title>Genome assembly and association tests identify interacting loci associated with vigor, precocity, and sex in interspecific pistachio rootstocks.</title>
        <authorList>
            <person name="Palmer W."/>
            <person name="Jacygrad E."/>
            <person name="Sagayaradj S."/>
            <person name="Cavanaugh K."/>
            <person name="Han R."/>
            <person name="Bertier L."/>
            <person name="Beede B."/>
            <person name="Kafkas S."/>
            <person name="Golino D."/>
            <person name="Preece J."/>
            <person name="Michelmore R."/>
        </authorList>
    </citation>
    <scope>NUCLEOTIDE SEQUENCE [LARGE SCALE GENOMIC DNA]</scope>
</reference>
<proteinExistence type="predicted"/>
<evidence type="ECO:0000313" key="1">
    <source>
        <dbReference type="EMBL" id="KAJ0037900.1"/>
    </source>
</evidence>
<sequence length="77" mass="8598">MLWILLTWSFLVRDTEGTNIGCGAIDQGDPVPCGPLFLEACKEIPANPYQRGFNPVTRCQREVPPTLNKEIALPKKE</sequence>
<evidence type="ECO:0000313" key="2">
    <source>
        <dbReference type="Proteomes" id="UP001163603"/>
    </source>
</evidence>
<organism evidence="1 2">
    <name type="scientific">Pistacia integerrima</name>
    <dbReference type="NCBI Taxonomy" id="434235"/>
    <lineage>
        <taxon>Eukaryota</taxon>
        <taxon>Viridiplantae</taxon>
        <taxon>Streptophyta</taxon>
        <taxon>Embryophyta</taxon>
        <taxon>Tracheophyta</taxon>
        <taxon>Spermatophyta</taxon>
        <taxon>Magnoliopsida</taxon>
        <taxon>eudicotyledons</taxon>
        <taxon>Gunneridae</taxon>
        <taxon>Pentapetalae</taxon>
        <taxon>rosids</taxon>
        <taxon>malvids</taxon>
        <taxon>Sapindales</taxon>
        <taxon>Anacardiaceae</taxon>
        <taxon>Pistacia</taxon>
    </lineage>
</organism>
<name>A0ACC0YKJ6_9ROSI</name>
<accession>A0ACC0YKJ6</accession>
<dbReference type="EMBL" id="CM047741">
    <property type="protein sequence ID" value="KAJ0037900.1"/>
    <property type="molecule type" value="Genomic_DNA"/>
</dbReference>
<dbReference type="Proteomes" id="UP001163603">
    <property type="component" value="Chromosome 6"/>
</dbReference>
<comment type="caution">
    <text evidence="1">The sequence shown here is derived from an EMBL/GenBank/DDBJ whole genome shotgun (WGS) entry which is preliminary data.</text>
</comment>
<gene>
    <name evidence="1" type="ORF">Pint_22115</name>
</gene>
<protein>
    <submittedName>
        <fullName evidence="1">Uncharacterized protein</fullName>
    </submittedName>
</protein>